<evidence type="ECO:0000313" key="4">
    <source>
        <dbReference type="EMBL" id="XBH02925.1"/>
    </source>
</evidence>
<name>A0AAU7CCR2_9BACT</name>
<dbReference type="Pfam" id="PF18945">
    <property type="entry name" value="VipB_2"/>
    <property type="match status" value="1"/>
</dbReference>
<dbReference type="Pfam" id="PF05943">
    <property type="entry name" value="VipB"/>
    <property type="match status" value="1"/>
</dbReference>
<sequence length="496" mass="55491">MSSAEEQVQPAAATTETAAEAGPSLLDQVIAATRPQSGVEADRAKDYFRQFLDHVVEPGQVVSKDVETNIKSWIGAIDQKLSSQLNEVLHTPEFQRLEATWRGLHYLVHQSETGESLKIRVLNVSKRDLFKDLEKAVEFDQSALFKKIYEEEYGQLGGEPYGMLVGDYEFGRGPEDVGLLRMVSNVAAAAHAPFVAAAAPSLFNMEQFTELATPRDLAKIFDGVEYASWKSFRESDDSRYVALTLPHVLSRLPYGDQFTKVDEFNFEEFVDGKDHSKYLWMNAAWAYAARVTDSFAKYGWFARTRGVEGGGKVEGLPVHTFPTDDGDVAMKCPTEIAISDRREFELSNLGFLPLLHDKGRDFAVFMGAQSTQKPKTYFDPAANANAELSAKFNLLLCTSRFAHYLKVMARDKIGSFMELSDASKWLNDWINNYVVNPQGAGDETKAKRPLSEAHIEVREVKGKPGWFEAIAYLRPHYQLETLTASLRLVAEVPKKG</sequence>
<evidence type="ECO:0000259" key="2">
    <source>
        <dbReference type="Pfam" id="PF05943"/>
    </source>
</evidence>
<evidence type="ECO:0000259" key="3">
    <source>
        <dbReference type="Pfam" id="PF18945"/>
    </source>
</evidence>
<dbReference type="EMBL" id="CP155447">
    <property type="protein sequence ID" value="XBH02925.1"/>
    <property type="molecule type" value="Genomic_DNA"/>
</dbReference>
<feature type="region of interest" description="Disordered" evidence="1">
    <location>
        <begin position="1"/>
        <end position="20"/>
    </location>
</feature>
<organism evidence="4">
    <name type="scientific">Singulisphaera sp. Ch08</name>
    <dbReference type="NCBI Taxonomy" id="3120278"/>
    <lineage>
        <taxon>Bacteria</taxon>
        <taxon>Pseudomonadati</taxon>
        <taxon>Planctomycetota</taxon>
        <taxon>Planctomycetia</taxon>
        <taxon>Isosphaerales</taxon>
        <taxon>Isosphaeraceae</taxon>
        <taxon>Singulisphaera</taxon>
    </lineage>
</organism>
<reference evidence="4" key="1">
    <citation type="submission" date="2024-05" db="EMBL/GenBank/DDBJ databases">
        <title>Planctomycetes of the genus Singulisphaera possess chitinolytic capabilities.</title>
        <authorList>
            <person name="Ivanova A."/>
        </authorList>
    </citation>
    <scope>NUCLEOTIDE SEQUENCE</scope>
    <source>
        <strain evidence="4">Ch08T</strain>
    </source>
</reference>
<gene>
    <name evidence="4" type="primary">tssC</name>
    <name evidence="4" type="ORF">V5E97_32140</name>
</gene>
<feature type="domain" description="TssC1 C-terminal" evidence="3">
    <location>
        <begin position="382"/>
        <end position="491"/>
    </location>
</feature>
<accession>A0AAU7CCR2</accession>
<dbReference type="PANTHER" id="PTHR35565">
    <property type="entry name" value="CYTOPLASMIC PROTEIN-RELATED"/>
    <property type="match status" value="1"/>
</dbReference>
<feature type="compositionally biased region" description="Low complexity" evidence="1">
    <location>
        <begin position="11"/>
        <end position="20"/>
    </location>
</feature>
<dbReference type="AlphaFoldDB" id="A0AAU7CCR2"/>
<dbReference type="NCBIfam" id="TIGR03355">
    <property type="entry name" value="VI_chp_2"/>
    <property type="match status" value="1"/>
</dbReference>
<feature type="domain" description="TssC1 N-terminal" evidence="2">
    <location>
        <begin position="73"/>
        <end position="372"/>
    </location>
</feature>
<dbReference type="InterPro" id="IPR044032">
    <property type="entry name" value="TssC1_C"/>
</dbReference>
<dbReference type="PANTHER" id="PTHR35565:SF3">
    <property type="entry name" value="TYPE VI SECRETION SYSTEM SHEATH PROTEIN TSSC1"/>
    <property type="match status" value="1"/>
</dbReference>
<dbReference type="InterPro" id="IPR010269">
    <property type="entry name" value="T6SS_TssC-like"/>
</dbReference>
<evidence type="ECO:0000256" key="1">
    <source>
        <dbReference type="SAM" id="MobiDB-lite"/>
    </source>
</evidence>
<proteinExistence type="predicted"/>
<dbReference type="RefSeq" id="WP_406695666.1">
    <property type="nucleotide sequence ID" value="NZ_CP155447.1"/>
</dbReference>
<dbReference type="InterPro" id="IPR044031">
    <property type="entry name" value="TssC1_N"/>
</dbReference>
<protein>
    <submittedName>
        <fullName evidence="4">Type VI secretion system contractile sheath large subunit</fullName>
    </submittedName>
</protein>